<dbReference type="GO" id="GO:0004315">
    <property type="term" value="F:3-oxoacyl-[acyl-carrier-protein] synthase activity"/>
    <property type="evidence" value="ECO:0007669"/>
    <property type="project" value="InterPro"/>
</dbReference>
<dbReference type="SUPFAM" id="SSF56801">
    <property type="entry name" value="Acetyl-CoA synthetase-like"/>
    <property type="match status" value="1"/>
</dbReference>
<dbReference type="Pfam" id="PF22621">
    <property type="entry name" value="CurL-like_PKS_C"/>
    <property type="match status" value="1"/>
</dbReference>
<dbReference type="InterPro" id="IPR014031">
    <property type="entry name" value="Ketoacyl_synth_C"/>
</dbReference>
<dbReference type="EMBL" id="QWFA01000063">
    <property type="protein sequence ID" value="ROV67879.1"/>
    <property type="molecule type" value="Genomic_DNA"/>
</dbReference>
<evidence type="ECO:0000256" key="6">
    <source>
        <dbReference type="SAM" id="MobiDB-lite"/>
    </source>
</evidence>
<dbReference type="PROSITE" id="PS50075">
    <property type="entry name" value="CARRIER"/>
    <property type="match status" value="2"/>
</dbReference>
<comment type="cofactor">
    <cofactor evidence="1">
        <name>pantetheine 4'-phosphate</name>
        <dbReference type="ChEBI" id="CHEBI:47942"/>
    </cofactor>
</comment>
<evidence type="ECO:0000313" key="9">
    <source>
        <dbReference type="EMBL" id="ROV67879.1"/>
    </source>
</evidence>
<dbReference type="PANTHER" id="PTHR45527">
    <property type="entry name" value="NONRIBOSOMAL PEPTIDE SYNTHETASE"/>
    <property type="match status" value="1"/>
</dbReference>
<dbReference type="SUPFAM" id="SSF52777">
    <property type="entry name" value="CoA-dependent acyltransferases"/>
    <property type="match status" value="4"/>
</dbReference>
<dbReference type="InterPro" id="IPR020841">
    <property type="entry name" value="PKS_Beta-ketoAc_synthase_dom"/>
</dbReference>
<dbReference type="SMART" id="SM00825">
    <property type="entry name" value="PKS_KS"/>
    <property type="match status" value="1"/>
</dbReference>
<dbReference type="InterPro" id="IPR020845">
    <property type="entry name" value="AMP-binding_CS"/>
</dbReference>
<dbReference type="GO" id="GO:0043041">
    <property type="term" value="P:amino acid activation for nonribosomal peptide biosynthetic process"/>
    <property type="evidence" value="ECO:0007669"/>
    <property type="project" value="TreeGrafter"/>
</dbReference>
<feature type="domain" description="Ketosynthase family 3 (KS3)" evidence="8">
    <location>
        <begin position="51"/>
        <end position="465"/>
    </location>
</feature>
<dbReference type="InterPro" id="IPR014030">
    <property type="entry name" value="Ketoacyl_synth_N"/>
</dbReference>
<keyword evidence="5" id="KW-0012">Acyltransferase</keyword>
<dbReference type="PROSITE" id="PS00012">
    <property type="entry name" value="PHOSPHOPANTETHEINE"/>
    <property type="match status" value="2"/>
</dbReference>
<dbReference type="Pfam" id="PF00501">
    <property type="entry name" value="AMP-binding"/>
    <property type="match status" value="1"/>
</dbReference>
<dbReference type="InterPro" id="IPR006162">
    <property type="entry name" value="Ppantetheine_attach_site"/>
</dbReference>
<dbReference type="InterPro" id="IPR000873">
    <property type="entry name" value="AMP-dep_synth/lig_dom"/>
</dbReference>
<dbReference type="InterPro" id="IPR016039">
    <property type="entry name" value="Thiolase-like"/>
</dbReference>
<dbReference type="Gene3D" id="3.30.559.10">
    <property type="entry name" value="Chloramphenicol acetyltransferase-like domain"/>
    <property type="match status" value="2"/>
</dbReference>
<dbReference type="InterPro" id="IPR045851">
    <property type="entry name" value="AMP-bd_C_sf"/>
</dbReference>
<reference evidence="9 10" key="1">
    <citation type="submission" date="2018-08" db="EMBL/GenBank/DDBJ databases">
        <title>Streptomyces globisporus 1912-4Crt, whole genome shotgun sequence.</title>
        <authorList>
            <person name="Matselyukh B."/>
        </authorList>
    </citation>
    <scope>NUCLEOTIDE SEQUENCE [LARGE SCALE GENOMIC DNA]</scope>
    <source>
        <strain evidence="9 10">1912-4Crt</strain>
    </source>
</reference>
<dbReference type="PANTHER" id="PTHR45527:SF1">
    <property type="entry name" value="FATTY ACID SYNTHASE"/>
    <property type="match status" value="1"/>
</dbReference>
<keyword evidence="3" id="KW-0597">Phosphoprotein</keyword>
<sequence>MATPPDGTQPDVKKELLKFLLLQVKDDRLDVGRAKEFIKAIGTPQQVHDGDEPVAVVGMACRFPGAPDKETFWANLLEGREHIGDFPKAREEDLRRVDTTSRLRRGGYLERIDLFDPEYFGIPPQVATEIDPYHRNLMEVLVETAEDAGYAKSGLYGANVGIFVGNDHTHRMSTSYLQFLSQRDFSAFTGSWSGILASRLAYHLNLRGPATVVDTGCSSGLVALDTAMKALRQGDCDTAFVAAVNLLLAPTSIGDGAESGDCRVRAFDSGADGTVWSEGVAGVYIKPLSRAVADGDHVYGVVLGSAVNNDGRSNGLTAPSAKAQKELLVKAWKRAGIPPETLSYIEAHGTGTALGDPIEIKGLTGAFAEFTSKKQFCGLGSVKTNIGHTVGAAGLASLIKVFLCLDRGVIPGSLHFDVPNDLLDLPRSPVYVQDRTSAWESTTPRRAGVSSFSLSGTNCHVVLEEAPAAAPRPQPSGGFLFPLSARDEELLAETAARHLAHLDRNPEYRLDDVCFTLQTGREHQPVRAVVLCDSRAGLREGLRRVTQAYEEGGRTAPGGGTPPIERDGQGEGFHVLRAPAATPLPEPYRHLADAVSGYFAARPRPFASLHQDADARRVPLPPQLFQHVRLWDESTRPALVDAAEPPDAEEPNPLSEPSRLHGEADPAPARRTLARVWSDVLGYPVVRGTDDFFALGGDSISSLRITQTLNAVFGLEIPPATLLADRVFDDFADAVIREHGLTDAHVRSVLGDPGLLPAAPDVPAAPEPEAYELPLTAAQRSVFFASRRDEESVAYNEGGLVVRRDSLDVAALEAGLRVLVARHDSLRATFHTADGVPFQRVHPNAPVSVETRRLAAPGPGESHESLARAQMRDFVRPFRLDTAPLLRAACFAFDDGVKCLAIDMHHIVTDGASMGVLFRELAALAEGTPLPPLPKSYRTAWGELLGRQERGALTAQREHWAGVFAEEPPVLRLPTDLRRSDTITARGAKLFTTLDGPLLDAAKRWAAAHDITPYMLFLGVFQQLLSRVCGQRDMVIGAPVMGRPDLTYQSLIGMFVNTLPLRIAAGPETGIDAFFRALKSTVLDAFAHQDYPLELLVEDFAPPREPGRRPLFDVCFVHQNADMGMRGERLVPYDDGSAKYDLTLSTRETDDGLVLMWEHATALFRPETIALWAERYEHLLRSLITAEDGDRLDGLALVPAREQELLRRITEGPAGPAGTRDIVRLFEDRAAADPDKAALISGESGADGNSFGESRLSYGELNARANRIAHGLIRQGCAPGSPVALLMDRSFDMVAAILGVLKARCHYVPLNTGFPADRLRLIVEDSGAGVLLASAARLPAATDLASEGLRVLALTDVQEYGANAPGTDGGTADPGLPGGADDPVYIMYTSGTTGAPKGALIRQRGVLRVAHRASFADADPSDTFLLLSDYSFDGSVYDMYAALVNGASLVVTDRESVLDVHRLGETIRRHGVTRFFITMSMFNTLVDYAPDALAGVRRVICGGEAASPAHIRKAFDLLGPGRIANGYGPTETTVFAAVHVFDTLDDHDAIPIGSAVGDTTLRVLDDRMRPVPVGTVGELYIGGSGLADGYLNRPDLTGERFVTSPEFAGERLYRTGDLATFRSNGLLYYHGRVDQQVKLRGYRIEPAEIEAAALAEPYVGWAHAGVHTSGAGGRTLCLWVRYADGAERDGSRLRSALRRRLPDYMVPPLVVATDEVPLNKNGKVDVAALPEPVAARSSSTARPVGELQERMAAAWSHVLGVPVDDIDANFFELGGDSIKAMQIVAKLKEHGIDVRAMDLLEHQTTRLLAQRAADTASAASPGPGHPQGPLSGPVVPGPVQQDFLAVPENHAQVYNQSLLITLDAPCPADRTASAVQRLVRYHDMLRVEIDDLGGLRIRDVDAEGLLHVREAPADLTEEDLPGYLAELQAQVDAQGGAVVALATGLGKERRQLALAVHHMAVDVVSWGILVEDLLTCLSDPGALLPPKTMSFPAWTAELRRHTEEGGFHAQLPYWTGLARRTEHTGPLFETDDEGLVRGESDAEVLRLTATTADGTSLFDAARRGHGAGPADVLVAVVARALSTVCGRDQVLLTMEGHGREPLAHEHDLSRTVGWFTSTFPHLVDVADDVRETVASVRDSFARLPAKGVGFGPLLRFGSRDDTAPLARVRPQVSFNYLGDQTEGHVGVTHLARDLTTDAAHRSPCVLDITAHRAGDEVVVEVRHPRAWTRSGTGPAVAEAIRASFDEVREVLTDTDGPVVHAPSIDRHVVDDILADLLDDI</sequence>
<dbReference type="InterPro" id="IPR009081">
    <property type="entry name" value="PP-bd_ACP"/>
</dbReference>
<organism evidence="9 10">
    <name type="scientific">Streptomyces globisporus</name>
    <dbReference type="NCBI Taxonomy" id="1908"/>
    <lineage>
        <taxon>Bacteria</taxon>
        <taxon>Bacillati</taxon>
        <taxon>Actinomycetota</taxon>
        <taxon>Actinomycetes</taxon>
        <taxon>Kitasatosporales</taxon>
        <taxon>Streptomycetaceae</taxon>
        <taxon>Streptomyces</taxon>
    </lineage>
</organism>
<dbReference type="SUPFAM" id="SSF53901">
    <property type="entry name" value="Thiolase-like"/>
    <property type="match status" value="1"/>
</dbReference>
<dbReference type="Gene3D" id="3.40.47.10">
    <property type="match status" value="1"/>
</dbReference>
<dbReference type="InterPro" id="IPR020806">
    <property type="entry name" value="PKS_PP-bd"/>
</dbReference>
<feature type="region of interest" description="Disordered" evidence="6">
    <location>
        <begin position="1810"/>
        <end position="1838"/>
    </location>
</feature>
<evidence type="ECO:0000259" key="8">
    <source>
        <dbReference type="PROSITE" id="PS52004"/>
    </source>
</evidence>
<dbReference type="GO" id="GO:0006633">
    <property type="term" value="P:fatty acid biosynthetic process"/>
    <property type="evidence" value="ECO:0007669"/>
    <property type="project" value="InterPro"/>
</dbReference>
<dbReference type="Pfam" id="PF00550">
    <property type="entry name" value="PP-binding"/>
    <property type="match status" value="2"/>
</dbReference>
<feature type="compositionally biased region" description="Low complexity" evidence="6">
    <location>
        <begin position="1827"/>
        <end position="1838"/>
    </location>
</feature>
<feature type="compositionally biased region" description="Low complexity" evidence="6">
    <location>
        <begin position="1810"/>
        <end position="1819"/>
    </location>
</feature>
<dbReference type="SUPFAM" id="SSF47336">
    <property type="entry name" value="ACP-like"/>
    <property type="match status" value="2"/>
</dbReference>
<dbReference type="GO" id="GO:0044550">
    <property type="term" value="P:secondary metabolite biosynthetic process"/>
    <property type="evidence" value="ECO:0007669"/>
    <property type="project" value="TreeGrafter"/>
</dbReference>
<name>A0A423UZY4_STRGL</name>
<dbReference type="CDD" id="cd19531">
    <property type="entry name" value="LCL_NRPS-like"/>
    <property type="match status" value="1"/>
</dbReference>
<dbReference type="CDD" id="cd00833">
    <property type="entry name" value="PKS"/>
    <property type="match status" value="1"/>
</dbReference>
<evidence type="ECO:0000256" key="5">
    <source>
        <dbReference type="ARBA" id="ARBA00023315"/>
    </source>
</evidence>
<dbReference type="Pfam" id="PF02801">
    <property type="entry name" value="Ketoacyl-synt_C"/>
    <property type="match status" value="1"/>
</dbReference>
<dbReference type="InterPro" id="IPR023213">
    <property type="entry name" value="CAT-like_dom_sf"/>
</dbReference>
<gene>
    <name evidence="9" type="ORF">D3105_14275</name>
</gene>
<dbReference type="Gene3D" id="2.30.38.10">
    <property type="entry name" value="Luciferase, Domain 3"/>
    <property type="match status" value="1"/>
</dbReference>
<dbReference type="GO" id="GO:0017000">
    <property type="term" value="P:antibiotic biosynthetic process"/>
    <property type="evidence" value="ECO:0007669"/>
    <property type="project" value="UniProtKB-ARBA"/>
</dbReference>
<evidence type="ECO:0000256" key="1">
    <source>
        <dbReference type="ARBA" id="ARBA00001957"/>
    </source>
</evidence>
<evidence type="ECO:0000313" key="10">
    <source>
        <dbReference type="Proteomes" id="UP000285596"/>
    </source>
</evidence>
<dbReference type="PROSITE" id="PS00455">
    <property type="entry name" value="AMP_BINDING"/>
    <property type="match status" value="1"/>
</dbReference>
<dbReference type="PROSITE" id="PS00606">
    <property type="entry name" value="KS3_1"/>
    <property type="match status" value="1"/>
</dbReference>
<dbReference type="InterPro" id="IPR036736">
    <property type="entry name" value="ACP-like_sf"/>
</dbReference>
<dbReference type="InterPro" id="IPR018201">
    <property type="entry name" value="Ketoacyl_synth_AS"/>
</dbReference>
<accession>A0A423UZY4</accession>
<dbReference type="Gene3D" id="3.30.300.30">
    <property type="match status" value="1"/>
</dbReference>
<feature type="domain" description="Carrier" evidence="7">
    <location>
        <begin position="1742"/>
        <end position="1816"/>
    </location>
</feature>
<feature type="region of interest" description="Disordered" evidence="6">
    <location>
        <begin position="549"/>
        <end position="570"/>
    </location>
</feature>
<keyword evidence="4" id="KW-0808">Transferase</keyword>
<evidence type="ECO:0000256" key="2">
    <source>
        <dbReference type="ARBA" id="ARBA00022450"/>
    </source>
</evidence>
<dbReference type="Proteomes" id="UP000285596">
    <property type="component" value="Unassembled WGS sequence"/>
</dbReference>
<comment type="caution">
    <text evidence="9">The sequence shown here is derived from an EMBL/GenBank/DDBJ whole genome shotgun (WGS) entry which is preliminary data.</text>
</comment>
<dbReference type="NCBIfam" id="TIGR01733">
    <property type="entry name" value="AA-adenyl-dom"/>
    <property type="match status" value="1"/>
</dbReference>
<dbReference type="Gene3D" id="1.10.1240.100">
    <property type="match status" value="1"/>
</dbReference>
<dbReference type="InterPro" id="IPR001242">
    <property type="entry name" value="Condensation_dom"/>
</dbReference>
<feature type="domain" description="Carrier" evidence="7">
    <location>
        <begin position="664"/>
        <end position="739"/>
    </location>
</feature>
<feature type="region of interest" description="Disordered" evidence="6">
    <location>
        <begin position="642"/>
        <end position="666"/>
    </location>
</feature>
<proteinExistence type="predicted"/>
<dbReference type="Gene3D" id="3.40.50.980">
    <property type="match status" value="2"/>
</dbReference>
<dbReference type="GO" id="GO:0005737">
    <property type="term" value="C:cytoplasm"/>
    <property type="evidence" value="ECO:0007669"/>
    <property type="project" value="TreeGrafter"/>
</dbReference>
<keyword evidence="2" id="KW-0596">Phosphopantetheine</keyword>
<dbReference type="PROSITE" id="PS52004">
    <property type="entry name" value="KS3_2"/>
    <property type="match status" value="1"/>
</dbReference>
<dbReference type="GO" id="GO:0031177">
    <property type="term" value="F:phosphopantetheine binding"/>
    <property type="evidence" value="ECO:0007669"/>
    <property type="project" value="InterPro"/>
</dbReference>
<evidence type="ECO:0000256" key="3">
    <source>
        <dbReference type="ARBA" id="ARBA00022553"/>
    </source>
</evidence>
<evidence type="ECO:0000259" key="7">
    <source>
        <dbReference type="PROSITE" id="PS50075"/>
    </source>
</evidence>
<dbReference type="Gene3D" id="1.10.1200.10">
    <property type="entry name" value="ACP-like"/>
    <property type="match status" value="2"/>
</dbReference>
<dbReference type="Gene3D" id="3.30.559.30">
    <property type="entry name" value="Nonribosomal peptide synthetase, condensation domain"/>
    <property type="match status" value="2"/>
</dbReference>
<dbReference type="Pfam" id="PF00668">
    <property type="entry name" value="Condensation"/>
    <property type="match status" value="2"/>
</dbReference>
<dbReference type="Pfam" id="PF00109">
    <property type="entry name" value="ketoacyl-synt"/>
    <property type="match status" value="1"/>
</dbReference>
<protein>
    <submittedName>
        <fullName evidence="9">Amino acid adenylation domain-containing protein</fullName>
    </submittedName>
</protein>
<dbReference type="RefSeq" id="WP_118903595.1">
    <property type="nucleotide sequence ID" value="NZ_QWFA01000063.1"/>
</dbReference>
<dbReference type="SMART" id="SM00823">
    <property type="entry name" value="PKS_PP"/>
    <property type="match status" value="2"/>
</dbReference>
<evidence type="ECO:0000256" key="4">
    <source>
        <dbReference type="ARBA" id="ARBA00022679"/>
    </source>
</evidence>
<dbReference type="InterPro" id="IPR010071">
    <property type="entry name" value="AA_adenyl_dom"/>
</dbReference>